<dbReference type="RefSeq" id="WP_303736996.1">
    <property type="nucleotide sequence ID" value="NZ_SUTE01000046.1"/>
</dbReference>
<dbReference type="AlphaFoldDB" id="A0A8T3VGQ9"/>
<accession>A0A8T3VGQ9</accession>
<evidence type="ECO:0000313" key="2">
    <source>
        <dbReference type="Proteomes" id="UP000762703"/>
    </source>
</evidence>
<name>A0A8T3VGQ9_9EURY</name>
<gene>
    <name evidence="1" type="ORF">E7Z73_06355</name>
</gene>
<organism evidence="1 2">
    <name type="scientific">Methanobrevibacter millerae</name>
    <dbReference type="NCBI Taxonomy" id="230361"/>
    <lineage>
        <taxon>Archaea</taxon>
        <taxon>Methanobacteriati</taxon>
        <taxon>Methanobacteriota</taxon>
        <taxon>Methanomada group</taxon>
        <taxon>Methanobacteria</taxon>
        <taxon>Methanobacteriales</taxon>
        <taxon>Methanobacteriaceae</taxon>
        <taxon>Methanobrevibacter</taxon>
    </lineage>
</organism>
<dbReference type="Proteomes" id="UP000762703">
    <property type="component" value="Unassembled WGS sequence"/>
</dbReference>
<evidence type="ECO:0000313" key="1">
    <source>
        <dbReference type="EMBL" id="MBE6505346.1"/>
    </source>
</evidence>
<proteinExistence type="predicted"/>
<sequence length="158" mass="18299">MECLECGEEYDEDFNDDCPYCGCSKDAVECPDCGSVVDDDVTCSVCGYMFHDGYEDYYNTDSEDDEDDDSFEDDDDFFEEDPGDEICENCTYWQTPRLGSAYGMICQKSGANTDPDDSCGYFSKMFHFSNYGDEGQYSFIDTDQEKKRKLDNWRNRRF</sequence>
<comment type="caution">
    <text evidence="1">The sequence shown here is derived from an EMBL/GenBank/DDBJ whole genome shotgun (WGS) entry which is preliminary data.</text>
</comment>
<protein>
    <submittedName>
        <fullName evidence="1">Uncharacterized protein</fullName>
    </submittedName>
</protein>
<dbReference type="EMBL" id="SUTE01000046">
    <property type="protein sequence ID" value="MBE6505346.1"/>
    <property type="molecule type" value="Genomic_DNA"/>
</dbReference>
<reference evidence="1" key="1">
    <citation type="submission" date="2019-04" db="EMBL/GenBank/DDBJ databases">
        <title>Evolution of Biomass-Degrading Anaerobic Consortia Revealed by Metagenomics.</title>
        <authorList>
            <person name="Peng X."/>
        </authorList>
    </citation>
    <scope>NUCLEOTIDE SEQUENCE</scope>
    <source>
        <strain evidence="1">SIG12</strain>
    </source>
</reference>